<evidence type="ECO:0000256" key="7">
    <source>
        <dbReference type="SAM" id="MobiDB-lite"/>
    </source>
</evidence>
<evidence type="ECO:0000256" key="1">
    <source>
        <dbReference type="ARBA" id="ARBA00004193"/>
    </source>
</evidence>
<dbReference type="Pfam" id="PF02608">
    <property type="entry name" value="Bmp"/>
    <property type="match status" value="1"/>
</dbReference>
<gene>
    <name evidence="10" type="primary">tmpC</name>
    <name evidence="10" type="ORF">NCTC13149_01340</name>
</gene>
<feature type="chain" id="PRO_5016970531" evidence="8">
    <location>
        <begin position="23"/>
        <end position="372"/>
    </location>
</feature>
<keyword evidence="10" id="KW-0675">Receptor</keyword>
<keyword evidence="3" id="KW-1003">Cell membrane</keyword>
<feature type="signal peptide" evidence="8">
    <location>
        <begin position="1"/>
        <end position="22"/>
    </location>
</feature>
<dbReference type="RefSeq" id="WP_019034834.1">
    <property type="nucleotide sequence ID" value="NZ_UGSZ01000001.1"/>
</dbReference>
<sequence length="372" mass="39945">MKIKKTLLALILFIAVAMTACGGNKDNASKNTEKENANTNEASQEKSTDEKINVGFVTDEGGLNDQSFNQGVKEGIDKAVKDLGIESSYLESKQAADYVPNLETFVDQEKNLIVGAGFKMGDAITEAAQNYPEINYAIVDVDPTNGGEKEAPSNLLGIMFRAQEPSFLVGYIAGMTSQTNKVGFVGGQEGNIIWGFEYGYRAGVDYAAKEKGTKIEVMSQYVGGFTDAQKGKSIALTMYQNGADVVFHAAGGAGDGVIAAAKDASKDNKTMWAIGVDKDQYEVGPDNVLTSAMKNADVAVYNVIKTMKEGKFEGGKTIELGLADEGAVGIAPTSDKHVKKEILDKIPELTKKIISGDIKVPYNEETYKEYQN</sequence>
<feature type="compositionally biased region" description="Basic and acidic residues" evidence="7">
    <location>
        <begin position="27"/>
        <end position="36"/>
    </location>
</feature>
<dbReference type="InterPro" id="IPR028082">
    <property type="entry name" value="Peripla_BP_I"/>
</dbReference>
<comment type="subcellular location">
    <subcellularLocation>
        <location evidence="1">Cell membrane</location>
        <topology evidence="1">Lipid-anchor</topology>
    </subcellularLocation>
</comment>
<feature type="region of interest" description="Disordered" evidence="7">
    <location>
        <begin position="27"/>
        <end position="49"/>
    </location>
</feature>
<organism evidence="10 11">
    <name type="scientific">Peptoniphilus lacrimalis</name>
    <dbReference type="NCBI Taxonomy" id="33031"/>
    <lineage>
        <taxon>Bacteria</taxon>
        <taxon>Bacillati</taxon>
        <taxon>Bacillota</taxon>
        <taxon>Tissierellia</taxon>
        <taxon>Tissierellales</taxon>
        <taxon>Peptoniphilaceae</taxon>
        <taxon>Peptoniphilus</taxon>
    </lineage>
</organism>
<evidence type="ECO:0000256" key="3">
    <source>
        <dbReference type="ARBA" id="ARBA00022475"/>
    </source>
</evidence>
<dbReference type="EMBL" id="UGSZ01000001">
    <property type="protein sequence ID" value="SUB57497.1"/>
    <property type="molecule type" value="Genomic_DNA"/>
</dbReference>
<evidence type="ECO:0000256" key="8">
    <source>
        <dbReference type="SAM" id="SignalP"/>
    </source>
</evidence>
<evidence type="ECO:0000256" key="6">
    <source>
        <dbReference type="ARBA" id="ARBA00023288"/>
    </source>
</evidence>
<accession>A0A379C7C5</accession>
<reference evidence="10 11" key="1">
    <citation type="submission" date="2018-06" db="EMBL/GenBank/DDBJ databases">
        <authorList>
            <consortium name="Pathogen Informatics"/>
            <person name="Doyle S."/>
        </authorList>
    </citation>
    <scope>NUCLEOTIDE SEQUENCE [LARGE SCALE GENOMIC DNA]</scope>
    <source>
        <strain evidence="10 11">NCTC13149</strain>
    </source>
</reference>
<dbReference type="CDD" id="cd06354">
    <property type="entry name" value="PBP1_PrnA-like"/>
    <property type="match status" value="1"/>
</dbReference>
<evidence type="ECO:0000256" key="4">
    <source>
        <dbReference type="ARBA" id="ARBA00022729"/>
    </source>
</evidence>
<evidence type="ECO:0000259" key="9">
    <source>
        <dbReference type="Pfam" id="PF02608"/>
    </source>
</evidence>
<dbReference type="SUPFAM" id="SSF53822">
    <property type="entry name" value="Periplasmic binding protein-like I"/>
    <property type="match status" value="1"/>
</dbReference>
<evidence type="ECO:0000313" key="11">
    <source>
        <dbReference type="Proteomes" id="UP000255517"/>
    </source>
</evidence>
<dbReference type="AlphaFoldDB" id="A0A379C7C5"/>
<dbReference type="InterPro" id="IPR050957">
    <property type="entry name" value="BMP_lipoprotein"/>
</dbReference>
<dbReference type="InterPro" id="IPR003760">
    <property type="entry name" value="PnrA-like"/>
</dbReference>
<evidence type="ECO:0000256" key="5">
    <source>
        <dbReference type="ARBA" id="ARBA00023136"/>
    </source>
</evidence>
<keyword evidence="6" id="KW-0449">Lipoprotein</keyword>
<dbReference type="PROSITE" id="PS51257">
    <property type="entry name" value="PROKAR_LIPOPROTEIN"/>
    <property type="match status" value="1"/>
</dbReference>
<dbReference type="OrthoDB" id="9769871at2"/>
<dbReference type="Proteomes" id="UP000255517">
    <property type="component" value="Unassembled WGS sequence"/>
</dbReference>
<evidence type="ECO:0000313" key="10">
    <source>
        <dbReference type="EMBL" id="SUB57497.1"/>
    </source>
</evidence>
<evidence type="ECO:0000256" key="2">
    <source>
        <dbReference type="ARBA" id="ARBA00008610"/>
    </source>
</evidence>
<comment type="similarity">
    <text evidence="2">Belongs to the BMP lipoprotein family.</text>
</comment>
<proteinExistence type="inferred from homology"/>
<dbReference type="PANTHER" id="PTHR34296:SF2">
    <property type="entry name" value="ABC TRANSPORTER GUANOSINE-BINDING PROTEIN NUPN"/>
    <property type="match status" value="1"/>
</dbReference>
<feature type="domain" description="ABC transporter substrate-binding protein PnrA-like" evidence="9">
    <location>
        <begin position="54"/>
        <end position="364"/>
    </location>
</feature>
<dbReference type="PANTHER" id="PTHR34296">
    <property type="entry name" value="TRANSCRIPTIONAL ACTIVATOR PROTEIN MED"/>
    <property type="match status" value="1"/>
</dbReference>
<dbReference type="Gene3D" id="3.40.50.2300">
    <property type="match status" value="2"/>
</dbReference>
<dbReference type="STRING" id="1122949.GCA_000378725_01078"/>
<dbReference type="GO" id="GO:0005886">
    <property type="term" value="C:plasma membrane"/>
    <property type="evidence" value="ECO:0007669"/>
    <property type="project" value="UniProtKB-SubCell"/>
</dbReference>
<keyword evidence="4 8" id="KW-0732">Signal</keyword>
<protein>
    <submittedName>
        <fullName evidence="10">Purine nucleoside receptor A</fullName>
    </submittedName>
</protein>
<keyword evidence="5" id="KW-0472">Membrane</keyword>
<name>A0A379C7C5_9FIRM</name>